<dbReference type="EMBL" id="GL441764">
    <property type="protein sequence ID" value="EFN64311.1"/>
    <property type="molecule type" value="Genomic_DNA"/>
</dbReference>
<feature type="region of interest" description="Disordered" evidence="1">
    <location>
        <begin position="1060"/>
        <end position="1081"/>
    </location>
</feature>
<reference evidence="2 3" key="1">
    <citation type="journal article" date="2010" name="Science">
        <title>Genomic comparison of the ants Camponotus floridanus and Harpegnathos saltator.</title>
        <authorList>
            <person name="Bonasio R."/>
            <person name="Zhang G."/>
            <person name="Ye C."/>
            <person name="Mutti N.S."/>
            <person name="Fang X."/>
            <person name="Qin N."/>
            <person name="Donahue G."/>
            <person name="Yang P."/>
            <person name="Li Q."/>
            <person name="Li C."/>
            <person name="Zhang P."/>
            <person name="Huang Z."/>
            <person name="Berger S.L."/>
            <person name="Reinberg D."/>
            <person name="Wang J."/>
            <person name="Liebig J."/>
        </authorList>
    </citation>
    <scope>NUCLEOTIDE SEQUENCE [LARGE SCALE GENOMIC DNA]</scope>
    <source>
        <strain evidence="3">C129</strain>
    </source>
</reference>
<feature type="compositionally biased region" description="Polar residues" evidence="1">
    <location>
        <begin position="1665"/>
        <end position="1681"/>
    </location>
</feature>
<feature type="region of interest" description="Disordered" evidence="1">
    <location>
        <begin position="1384"/>
        <end position="1420"/>
    </location>
</feature>
<protein>
    <submittedName>
        <fullName evidence="2">Uncharacterized protein</fullName>
    </submittedName>
</protein>
<feature type="compositionally biased region" description="Low complexity" evidence="1">
    <location>
        <begin position="209"/>
        <end position="220"/>
    </location>
</feature>
<sequence>MSMRRKSLLSGPETQETAVKRRSRPRRPRGKRRNTIAGTDQKEIRQAIGGETTGDEPEETVPNATPRAHRSASTDILGSTKKDSPTEKKSHFNTLKAWGMSRLKLISPKSNQQQQETTTINAERCEQAQGQTRSPEEINIYETVTTRRRRDKSHERKPSSSSSSGKSTASIPVSVPSTDNKQPSVKLRESAAQRRERRKGSNRDDAPHSSSGNWSASSESGRASIGSETTTTTHQPRSTTTASIGTSSTSLSHMRRLKGRDTSASSSVTSEGTLTPDIIQDITVVPFSDDGETSSVYSCDTEGYYTSFHMDSGLKTLREEEPVPQSPLIKSNDISSDPTSPVVENEYELFGRGSTSTTTSSAGTVCTALMAPPPPERKSSLTVVAMVHGQNQNGGESPDSGHNTSSSPVESASSPACTGRSCSEFEYSESSDLEGCERIERIRSKTAITTSRIPSMCVITPPVSDDEHARETDQCEKKTNESTRRGGLQSGGSVLMSATVGTSKMEVINGQDKNLYATVQVLPAIVNNDRPMATTSQSSSSSSKISPLSGVLGKLRGVLPGKKHATKNGAVQELSNADSGDYVTIADVRNNNDKRPAGLPSSSSSLSSSSSSGMTTVRPTVTYANSDIFKKDAEYVSLSELPKKPDSSLERKRQGARVTLDSEGKVVYSSDSLKRRKGAHTTFNPGPFVREGVSPSPSPLLHRAMPNVRAITKTGDVVDGSNVRTSTPPTSPQLGKLIIRAARSPDRAASPDYVRTPATVVGPTNPSSPHRQFRGAYVNVQGDEGKTSSTDEHRDCTGRTDRLEAPRTAIIPALRTNDECTRRPPGSPTLALASSNKLLEADESVDEVRICHNLQVDRQTKRKSDHDENYSSAQNGDETSVCTIAPSKVNHSVVFNSANSRLDFEKSGSKKVTGNTPKFSRKLLVSNLDTPSFCRKRSDYDSQNIVEENAINDIETSDKNTTIDSAELDNPKKKSDSTRSGDRMDRKVKRSESYRMANSPIMFIKKFSANSQAEKSKICRTPSEELQEELLRERINYPETVSSPEPQINSNMTFDAKLTTTSKPIQSIPTSPRPRASDLEPARVLKYSENTLLAIPSESVPPQTIVQPPPYIAPPKPDDRQKLQKRYQDILKDSQLPNLRTCSENEKQTIADQKQSYTQEMYEPRQNDQLRDNRGNFFDQQRMSKNYEYQQQVRNYQTVHMHNARNQQFCAPVRDIDQQQFYTLPTRRPQREIEPPRSVTPDITRGLGHGSLSSMHMLAKQGQQRVTTAENEQSRRSVDVGNRNLEQAETRDRVMQNQSQSIVDVRNRFAMPLNLAAFGYRFFASSPANDPRTKSSNADILRNNPISPIGHGCYNNGFKSSTPTDHHGRSAPTVAERLALTATAGNNCPSPIPMSGSSGRSTPVQTSSGRTTPTNLILSPTKSTMSNEELFAAIHKSKKRLNIRLNENENDNESLSLCGSMNSLVQAPAGTRHSWSPESHQKTTEVPVTVQSPTSRMDFKRLLLQQSVKTSPMRLSAAEQLKLSRQQLSCQQQQQQQPSPNTHQSPLAKVLSPRSVWRFQTPRSDVLSSTIIEDTAAEEKAMKPSPENTSPISRLSRRRQLDLSSDLATHLHIDHEDKIANFNDRLTTSKTSNEVNLDPTIKLLNQNNKPQELITNDEPARTASPAKTTITGQDPSSRNNINTTIQYSKTSLEPKSQDPMSALESRRISNQLAKAQFLASTPINTNPSQNLYFSKRFRARSESPQHAVTQNVATRSPSAPTLETAL</sequence>
<feature type="compositionally biased region" description="Low complexity" evidence="1">
    <location>
        <begin position="601"/>
        <end position="612"/>
    </location>
</feature>
<dbReference type="InParanoid" id="E2AQG3"/>
<feature type="compositionally biased region" description="Basic and acidic residues" evidence="1">
    <location>
        <begin position="858"/>
        <end position="869"/>
    </location>
</feature>
<gene>
    <name evidence="2" type="ORF">EAG_03413</name>
</gene>
<feature type="region of interest" description="Disordered" evidence="1">
    <location>
        <begin position="1742"/>
        <end position="1766"/>
    </location>
</feature>
<evidence type="ECO:0000256" key="1">
    <source>
        <dbReference type="SAM" id="MobiDB-lite"/>
    </source>
</evidence>
<feature type="compositionally biased region" description="Polar residues" evidence="1">
    <location>
        <begin position="108"/>
        <end position="121"/>
    </location>
</feature>
<feature type="compositionally biased region" description="Polar residues" evidence="1">
    <location>
        <begin position="1060"/>
        <end position="1070"/>
    </location>
</feature>
<feature type="region of interest" description="Disordered" evidence="1">
    <location>
        <begin position="1352"/>
        <end position="1371"/>
    </location>
</feature>
<dbReference type="STRING" id="104421.E2AQG3"/>
<feature type="compositionally biased region" description="Low complexity" evidence="1">
    <location>
        <begin position="159"/>
        <end position="170"/>
    </location>
</feature>
<dbReference type="OrthoDB" id="8965057at2759"/>
<feature type="region of interest" description="Disordered" evidence="1">
    <location>
        <begin position="1100"/>
        <end position="1119"/>
    </location>
</feature>
<feature type="region of interest" description="Disordered" evidence="1">
    <location>
        <begin position="952"/>
        <end position="994"/>
    </location>
</feature>
<feature type="region of interest" description="Disordered" evidence="1">
    <location>
        <begin position="747"/>
        <end position="773"/>
    </location>
</feature>
<feature type="region of interest" description="Disordered" evidence="1">
    <location>
        <begin position="1"/>
        <end position="271"/>
    </location>
</feature>
<feature type="compositionally biased region" description="Low complexity" evidence="1">
    <location>
        <begin position="1526"/>
        <end position="1546"/>
    </location>
</feature>
<dbReference type="Proteomes" id="UP000000311">
    <property type="component" value="Unassembled WGS sequence"/>
</dbReference>
<feature type="compositionally biased region" description="Basic and acidic residues" evidence="1">
    <location>
        <begin position="465"/>
        <end position="484"/>
    </location>
</feature>
<dbReference type="OMA" id="RTNDECT"/>
<name>E2AQG3_CAMFO</name>
<feature type="compositionally biased region" description="Basic and acidic residues" evidence="1">
    <location>
        <begin position="80"/>
        <end position="90"/>
    </location>
</feature>
<feature type="region of interest" description="Disordered" evidence="1">
    <location>
        <begin position="1656"/>
        <end position="1681"/>
    </location>
</feature>
<feature type="region of interest" description="Disordered" evidence="1">
    <location>
        <begin position="1526"/>
        <end position="1547"/>
    </location>
</feature>
<feature type="compositionally biased region" description="Polar residues" evidence="1">
    <location>
        <begin position="1473"/>
        <end position="1493"/>
    </location>
</feature>
<feature type="region of interest" description="Disordered" evidence="1">
    <location>
        <begin position="457"/>
        <end position="494"/>
    </location>
</feature>
<feature type="compositionally biased region" description="Basic and acidic residues" evidence="1">
    <location>
        <begin position="186"/>
        <end position="207"/>
    </location>
</feature>
<feature type="compositionally biased region" description="Polar residues" evidence="1">
    <location>
        <begin position="262"/>
        <end position="271"/>
    </location>
</feature>
<feature type="region of interest" description="Disordered" evidence="1">
    <location>
        <begin position="1576"/>
        <end position="1598"/>
    </location>
</feature>
<feature type="compositionally biased region" description="Low complexity" evidence="1">
    <location>
        <begin position="229"/>
        <end position="252"/>
    </location>
</feature>
<feature type="region of interest" description="Disordered" evidence="1">
    <location>
        <begin position="390"/>
        <end position="421"/>
    </location>
</feature>
<feature type="region of interest" description="Disordered" evidence="1">
    <location>
        <begin position="671"/>
        <end position="699"/>
    </location>
</feature>
<feature type="compositionally biased region" description="Basic and acidic residues" evidence="1">
    <location>
        <begin position="969"/>
        <end position="993"/>
    </location>
</feature>
<proteinExistence type="predicted"/>
<keyword evidence="3" id="KW-1185">Reference proteome</keyword>
<feature type="compositionally biased region" description="Polar residues" evidence="1">
    <location>
        <begin position="390"/>
        <end position="404"/>
    </location>
</feature>
<accession>E2AQG3</accession>
<feature type="region of interest" description="Disordered" evidence="1">
    <location>
        <begin position="858"/>
        <end position="878"/>
    </location>
</feature>
<feature type="compositionally biased region" description="Basic residues" evidence="1">
    <location>
        <begin position="20"/>
        <end position="34"/>
    </location>
</feature>
<feature type="compositionally biased region" description="Low complexity" evidence="1">
    <location>
        <begin position="405"/>
        <end position="416"/>
    </location>
</feature>
<feature type="region of interest" description="Disordered" evidence="1">
    <location>
        <begin position="1470"/>
        <end position="1493"/>
    </location>
</feature>
<evidence type="ECO:0000313" key="3">
    <source>
        <dbReference type="Proteomes" id="UP000000311"/>
    </source>
</evidence>
<organism evidence="3">
    <name type="scientific">Camponotus floridanus</name>
    <name type="common">Florida carpenter ant</name>
    <dbReference type="NCBI Taxonomy" id="104421"/>
    <lineage>
        <taxon>Eukaryota</taxon>
        <taxon>Metazoa</taxon>
        <taxon>Ecdysozoa</taxon>
        <taxon>Arthropoda</taxon>
        <taxon>Hexapoda</taxon>
        <taxon>Insecta</taxon>
        <taxon>Pterygota</taxon>
        <taxon>Neoptera</taxon>
        <taxon>Endopterygota</taxon>
        <taxon>Hymenoptera</taxon>
        <taxon>Apocrita</taxon>
        <taxon>Aculeata</taxon>
        <taxon>Formicoidea</taxon>
        <taxon>Formicidae</taxon>
        <taxon>Formicinae</taxon>
        <taxon>Camponotus</taxon>
    </lineage>
</organism>
<feature type="region of interest" description="Disordered" evidence="1">
    <location>
        <begin position="351"/>
        <end position="377"/>
    </location>
</feature>
<evidence type="ECO:0000313" key="2">
    <source>
        <dbReference type="EMBL" id="EFN64311.1"/>
    </source>
</evidence>
<feature type="region of interest" description="Disordered" evidence="1">
    <location>
        <begin position="590"/>
        <end position="618"/>
    </location>
</feature>